<evidence type="ECO:0000313" key="1">
    <source>
        <dbReference type="EMBL" id="NYF51756.1"/>
    </source>
</evidence>
<protein>
    <submittedName>
        <fullName evidence="1">Uncharacterized protein</fullName>
    </submittedName>
</protein>
<name>A0A7Y9NLT7_9BACT</name>
<gene>
    <name evidence="1" type="ORF">HDF12_002121</name>
</gene>
<organism evidence="1 2">
    <name type="scientific">Tunturiibacter lichenicola</name>
    <dbReference type="NCBI Taxonomy" id="2051959"/>
    <lineage>
        <taxon>Bacteria</taxon>
        <taxon>Pseudomonadati</taxon>
        <taxon>Acidobacteriota</taxon>
        <taxon>Terriglobia</taxon>
        <taxon>Terriglobales</taxon>
        <taxon>Acidobacteriaceae</taxon>
        <taxon>Tunturiibacter</taxon>
    </lineage>
</organism>
<proteinExistence type="predicted"/>
<accession>A0A7Y9NLT7</accession>
<dbReference type="Proteomes" id="UP000534186">
    <property type="component" value="Unassembled WGS sequence"/>
</dbReference>
<reference evidence="1 2" key="1">
    <citation type="submission" date="2020-07" db="EMBL/GenBank/DDBJ databases">
        <title>Genomic Encyclopedia of Type Strains, Phase IV (KMG-V): Genome sequencing to study the core and pangenomes of soil and plant-associated prokaryotes.</title>
        <authorList>
            <person name="Whitman W."/>
        </authorList>
    </citation>
    <scope>NUCLEOTIDE SEQUENCE [LARGE SCALE GENOMIC DNA]</scope>
    <source>
        <strain evidence="1 2">M8UP30</strain>
    </source>
</reference>
<evidence type="ECO:0000313" key="2">
    <source>
        <dbReference type="Proteomes" id="UP000534186"/>
    </source>
</evidence>
<sequence length="64" mass="7144">MKSRRFATRSLKNEKDGVVKAQLPYSNRTEVTDLQHLECFIDYPAQNRILGGAAQADAYISSVA</sequence>
<dbReference type="EMBL" id="JACCCV010000001">
    <property type="protein sequence ID" value="NYF51756.1"/>
    <property type="molecule type" value="Genomic_DNA"/>
</dbReference>
<dbReference type="AlphaFoldDB" id="A0A7Y9NLT7"/>
<comment type="caution">
    <text evidence="1">The sequence shown here is derived from an EMBL/GenBank/DDBJ whole genome shotgun (WGS) entry which is preliminary data.</text>
</comment>